<dbReference type="PANTHER" id="PTHR10724:SF7">
    <property type="entry name" value="SMALL RIBOSOMAL SUBUNIT PROTEIN BS1C"/>
    <property type="match status" value="1"/>
</dbReference>
<dbReference type="SMART" id="SM00316">
    <property type="entry name" value="S1"/>
    <property type="match status" value="2"/>
</dbReference>
<dbReference type="RefSeq" id="WP_329500602.1">
    <property type="nucleotide sequence ID" value="NZ_CP108460.1"/>
</dbReference>
<evidence type="ECO:0000313" key="6">
    <source>
        <dbReference type="Proteomes" id="UP001432014"/>
    </source>
</evidence>
<evidence type="ECO:0000256" key="3">
    <source>
        <dbReference type="ARBA" id="ARBA00023274"/>
    </source>
</evidence>
<dbReference type="Pfam" id="PF00575">
    <property type="entry name" value="S1"/>
    <property type="match status" value="2"/>
</dbReference>
<name>A0ABZ1W209_9ACTN</name>
<gene>
    <name evidence="5" type="ORF">OG469_04690</name>
</gene>
<keyword evidence="3" id="KW-0687">Ribonucleoprotein</keyword>
<proteinExistence type="inferred from homology"/>
<feature type="domain" description="S1 motif" evidence="4">
    <location>
        <begin position="197"/>
        <end position="270"/>
    </location>
</feature>
<evidence type="ECO:0000259" key="4">
    <source>
        <dbReference type="PROSITE" id="PS50126"/>
    </source>
</evidence>
<dbReference type="SUPFAM" id="SSF50249">
    <property type="entry name" value="Nucleic acid-binding proteins"/>
    <property type="match status" value="2"/>
</dbReference>
<evidence type="ECO:0000256" key="2">
    <source>
        <dbReference type="ARBA" id="ARBA00022980"/>
    </source>
</evidence>
<comment type="similarity">
    <text evidence="1">Belongs to the bacterial ribosomal protein bS1 family.</text>
</comment>
<reference evidence="5 6" key="1">
    <citation type="submission" date="2022-10" db="EMBL/GenBank/DDBJ databases">
        <title>The complete genomes of actinobacterial strains from the NBC collection.</title>
        <authorList>
            <person name="Joergensen T.S."/>
            <person name="Alvarez Arevalo M."/>
            <person name="Sterndorff E.B."/>
            <person name="Faurdal D."/>
            <person name="Vuksanovic O."/>
            <person name="Mourched A.-S."/>
            <person name="Charusanti P."/>
            <person name="Shaw S."/>
            <person name="Blin K."/>
            <person name="Weber T."/>
        </authorList>
    </citation>
    <scope>NUCLEOTIDE SEQUENCE [LARGE SCALE GENOMIC DNA]</scope>
    <source>
        <strain evidence="5 6">NBC_01247</strain>
    </source>
</reference>
<dbReference type="PANTHER" id="PTHR10724">
    <property type="entry name" value="30S RIBOSOMAL PROTEIN S1"/>
    <property type="match status" value="1"/>
</dbReference>
<organism evidence="5 6">
    <name type="scientific">Kitasatospora herbaricolor</name>
    <dbReference type="NCBI Taxonomy" id="68217"/>
    <lineage>
        <taxon>Bacteria</taxon>
        <taxon>Bacillati</taxon>
        <taxon>Actinomycetota</taxon>
        <taxon>Actinomycetes</taxon>
        <taxon>Kitasatosporales</taxon>
        <taxon>Streptomycetaceae</taxon>
        <taxon>Kitasatospora</taxon>
    </lineage>
</organism>
<dbReference type="Proteomes" id="UP001432014">
    <property type="component" value="Chromosome"/>
</dbReference>
<sequence length="361" mass="39896">MARTRTLGLFVERVESSPYDPVFDEPGTRQPADDAFWAELGSLVDEFGGVLLEERPVGNVYRWHRLTAAPEIGTVRRRLTPRARLAVWPDLTDDAEAVRAAIVRQERLELLVRQYPGGGFHTARVAEPGMGRADVPSPQVTDGPGHRAALVPLEPADRRPLLAAVLPDADGVLRARWRANRTRADERRTFLGSIRVGDTVTGIVATGLNDVGVYVHLDDDLGRYLGFLRVPEMSWAPFDSVDDVAPIGREIHAEVLQVDWGREQVSLSLKGLQPDPWLLFADTHQVGDTVSGVVTHLLSFGALVRIEEGVGGVIHLTELADHDIETPEDVLAIGDEVRAILLDLDRDRRRISLSLRQARTK</sequence>
<dbReference type="InterPro" id="IPR003029">
    <property type="entry name" value="S1_domain"/>
</dbReference>
<dbReference type="PROSITE" id="PS50126">
    <property type="entry name" value="S1"/>
    <property type="match status" value="2"/>
</dbReference>
<dbReference type="Gene3D" id="2.40.50.140">
    <property type="entry name" value="Nucleic acid-binding proteins"/>
    <property type="match status" value="2"/>
</dbReference>
<feature type="domain" description="S1 motif" evidence="4">
    <location>
        <begin position="287"/>
        <end position="356"/>
    </location>
</feature>
<dbReference type="CDD" id="cd00164">
    <property type="entry name" value="S1_like"/>
    <property type="match status" value="1"/>
</dbReference>
<protein>
    <submittedName>
        <fullName evidence="5">S1 RNA-binding domain-containing protein</fullName>
    </submittedName>
</protein>
<keyword evidence="2" id="KW-0689">Ribosomal protein</keyword>
<evidence type="ECO:0000256" key="1">
    <source>
        <dbReference type="ARBA" id="ARBA00006767"/>
    </source>
</evidence>
<keyword evidence="6" id="KW-1185">Reference proteome</keyword>
<accession>A0ABZ1W209</accession>
<dbReference type="EMBL" id="CP108482">
    <property type="protein sequence ID" value="WUS54871.1"/>
    <property type="molecule type" value="Genomic_DNA"/>
</dbReference>
<dbReference type="InterPro" id="IPR012340">
    <property type="entry name" value="NA-bd_OB-fold"/>
</dbReference>
<evidence type="ECO:0000313" key="5">
    <source>
        <dbReference type="EMBL" id="WUS54871.1"/>
    </source>
</evidence>
<dbReference type="InterPro" id="IPR050437">
    <property type="entry name" value="Ribos_protein_bS1-like"/>
</dbReference>